<name>A0A835M871_9MAGN</name>
<dbReference type="EMBL" id="JADFTS010000003">
    <property type="protein sequence ID" value="KAF9617364.1"/>
    <property type="molecule type" value="Genomic_DNA"/>
</dbReference>
<dbReference type="PANTHER" id="PTHR47123">
    <property type="entry name" value="F-BOX PROTEIN SKIP23"/>
    <property type="match status" value="1"/>
</dbReference>
<dbReference type="Pfam" id="PF03478">
    <property type="entry name" value="Beta-prop_KIB1-4"/>
    <property type="match status" value="1"/>
</dbReference>
<dbReference type="InterPro" id="IPR005174">
    <property type="entry name" value="KIB1-4_b-propeller"/>
</dbReference>
<proteinExistence type="predicted"/>
<gene>
    <name evidence="2" type="ORF">IFM89_036285</name>
</gene>
<reference evidence="2 3" key="1">
    <citation type="submission" date="2020-10" db="EMBL/GenBank/DDBJ databases">
        <title>The Coptis chinensis genome and diversification of protoberbering-type alkaloids.</title>
        <authorList>
            <person name="Wang B."/>
            <person name="Shu S."/>
            <person name="Song C."/>
            <person name="Liu Y."/>
        </authorList>
    </citation>
    <scope>NUCLEOTIDE SEQUENCE [LARGE SCALE GENOMIC DNA]</scope>
    <source>
        <strain evidence="2">HL-2020</strain>
        <tissue evidence="2">Leaf</tissue>
    </source>
</reference>
<evidence type="ECO:0000259" key="1">
    <source>
        <dbReference type="Pfam" id="PF03478"/>
    </source>
</evidence>
<accession>A0A835M871</accession>
<sequence length="268" mass="30820">MLHLIDPLSNLVIEPIPRPFAERFNLLDHKICGVHKKYHLDAVTSMGRYYLRNITVFSSGTMNDMVIMGFYDMAELVCFRSCDRMWTKPGDISISIFHDLILYKGQFYTADSTGRTCIVDPHTLNVTVVVNPIVSRGHTNYLTESSGDLFRVCVYLKRVWKRIGSIRQRCRPIPVRCRVYRWDLKGKEWLEVIDLGDSMFSLSREHSYSVSSLDFPGCEGNCILLNDYRNMNNGEGIPVYNMEDGTFTELPVFQATYSYFGHPTPALN</sequence>
<organism evidence="2 3">
    <name type="scientific">Coptis chinensis</name>
    <dbReference type="NCBI Taxonomy" id="261450"/>
    <lineage>
        <taxon>Eukaryota</taxon>
        <taxon>Viridiplantae</taxon>
        <taxon>Streptophyta</taxon>
        <taxon>Embryophyta</taxon>
        <taxon>Tracheophyta</taxon>
        <taxon>Spermatophyta</taxon>
        <taxon>Magnoliopsida</taxon>
        <taxon>Ranunculales</taxon>
        <taxon>Ranunculaceae</taxon>
        <taxon>Coptidoideae</taxon>
        <taxon>Coptis</taxon>
    </lineage>
</organism>
<comment type="caution">
    <text evidence="2">The sequence shown here is derived from an EMBL/GenBank/DDBJ whole genome shotgun (WGS) entry which is preliminary data.</text>
</comment>
<evidence type="ECO:0000313" key="2">
    <source>
        <dbReference type="EMBL" id="KAF9617364.1"/>
    </source>
</evidence>
<dbReference type="InterPro" id="IPR051304">
    <property type="entry name" value="SCF_F-box_domain"/>
</dbReference>
<dbReference type="Proteomes" id="UP000631114">
    <property type="component" value="Unassembled WGS sequence"/>
</dbReference>
<dbReference type="OrthoDB" id="638130at2759"/>
<protein>
    <recommendedName>
        <fullName evidence="1">KIB1-4 beta-propeller domain-containing protein</fullName>
    </recommendedName>
</protein>
<feature type="domain" description="KIB1-4 beta-propeller" evidence="1">
    <location>
        <begin position="2"/>
        <end position="241"/>
    </location>
</feature>
<dbReference type="AlphaFoldDB" id="A0A835M871"/>
<evidence type="ECO:0000313" key="3">
    <source>
        <dbReference type="Proteomes" id="UP000631114"/>
    </source>
</evidence>
<keyword evidence="3" id="KW-1185">Reference proteome</keyword>
<dbReference type="PANTHER" id="PTHR47123:SF15">
    <property type="entry name" value="F-BOX PROTEIN SKIP23"/>
    <property type="match status" value="1"/>
</dbReference>